<sequence>MGAHEGASASAQIDLVGRCRRKTAMSQHRGGRRVNAFGDTAMSSNNSSSKVVTVDEQALKQADEQAVDEDGFPVIDETPEFEATVEQGVQAKVDANHPDGIVDTSDDRIHGATLEQEERIRAREDELERISAQAGMGLQEGRAKRTRAIAADQNKASRVEFQKRAASVDPMADPERADPRTELSREQLAAVNKQSMRLAKELDGWSRAAISRRLSEAVVGGQDLTSAVVNVFEELQTAPGHVIPIAKLEEVSRKEVSIEGRVETLWDPSHPSIAQVGLIADDSGQTRVTIWKSSDAPWIEEGEQVRIHKAARNWHEGRVSLAVTGWSMIHFPERGRWWE</sequence>
<reference evidence="2" key="1">
    <citation type="submission" date="2016-10" db="EMBL/GenBank/DDBJ databases">
        <authorList>
            <person name="Varghese N."/>
            <person name="Submissions S."/>
        </authorList>
    </citation>
    <scope>NUCLEOTIDE SEQUENCE [LARGE SCALE GENOMIC DNA]</scope>
    <source>
        <strain evidence="2">CDM_6</strain>
    </source>
</reference>
<protein>
    <submittedName>
        <fullName evidence="1">SsDNA-binding replication factor A, large subunit</fullName>
    </submittedName>
</protein>
<accession>A0A1I0JSG0</accession>
<dbReference type="EMBL" id="FOIC01000059">
    <property type="protein sequence ID" value="SEU13524.1"/>
    <property type="molecule type" value="Genomic_DNA"/>
</dbReference>
<dbReference type="Gene3D" id="2.40.50.140">
    <property type="entry name" value="Nucleic acid-binding proteins"/>
    <property type="match status" value="1"/>
</dbReference>
<dbReference type="InterPro" id="IPR012340">
    <property type="entry name" value="NA-bd_OB-fold"/>
</dbReference>
<evidence type="ECO:0000313" key="2">
    <source>
        <dbReference type="Proteomes" id="UP000199320"/>
    </source>
</evidence>
<dbReference type="AlphaFoldDB" id="A0A1I0JSG0"/>
<dbReference type="CDD" id="cd04491">
    <property type="entry name" value="SoSSB_OBF"/>
    <property type="match status" value="1"/>
</dbReference>
<keyword evidence="1" id="KW-0238">DNA-binding</keyword>
<name>A0A1I0JSG0_9EURY</name>
<gene>
    <name evidence="1" type="ORF">SAMN04488694_1599</name>
</gene>
<dbReference type="STRING" id="392421.SAMN04488694_1599"/>
<keyword evidence="2" id="KW-1185">Reference proteome</keyword>
<evidence type="ECO:0000313" key="1">
    <source>
        <dbReference type="EMBL" id="SEU13524.1"/>
    </source>
</evidence>
<dbReference type="SUPFAM" id="SSF50249">
    <property type="entry name" value="Nucleic acid-binding proteins"/>
    <property type="match status" value="1"/>
</dbReference>
<dbReference type="GO" id="GO:0003677">
    <property type="term" value="F:DNA binding"/>
    <property type="evidence" value="ECO:0007669"/>
    <property type="project" value="UniProtKB-KW"/>
</dbReference>
<dbReference type="Proteomes" id="UP000199320">
    <property type="component" value="Unassembled WGS sequence"/>
</dbReference>
<proteinExistence type="predicted"/>
<organism evidence="1 2">
    <name type="scientific">Natrinema hispanicum</name>
    <dbReference type="NCBI Taxonomy" id="392421"/>
    <lineage>
        <taxon>Archaea</taxon>
        <taxon>Methanobacteriati</taxon>
        <taxon>Methanobacteriota</taxon>
        <taxon>Stenosarchaea group</taxon>
        <taxon>Halobacteria</taxon>
        <taxon>Halobacteriales</taxon>
        <taxon>Natrialbaceae</taxon>
        <taxon>Natrinema</taxon>
    </lineage>
</organism>